<proteinExistence type="predicted"/>
<dbReference type="Gene3D" id="2.60.120.260">
    <property type="entry name" value="Galactose-binding domain-like"/>
    <property type="match status" value="2"/>
</dbReference>
<dbReference type="PANTHER" id="PTHR35532">
    <property type="entry name" value="SIMILAR TO POLYHYDROXYALKANOATE DEPOLYMERASE"/>
    <property type="match status" value="1"/>
</dbReference>
<dbReference type="EMBL" id="DVKT01000022">
    <property type="protein sequence ID" value="HIT39020.1"/>
    <property type="molecule type" value="Genomic_DNA"/>
</dbReference>
<reference evidence="2" key="2">
    <citation type="journal article" date="2021" name="PeerJ">
        <title>Extensive microbial diversity within the chicken gut microbiome revealed by metagenomics and culture.</title>
        <authorList>
            <person name="Gilroy R."/>
            <person name="Ravi A."/>
            <person name="Getino M."/>
            <person name="Pursley I."/>
            <person name="Horton D.L."/>
            <person name="Alikhan N.F."/>
            <person name="Baker D."/>
            <person name="Gharbi K."/>
            <person name="Hall N."/>
            <person name="Watson M."/>
            <person name="Adriaenssens E.M."/>
            <person name="Foster-Nyarko E."/>
            <person name="Jarju S."/>
            <person name="Secka A."/>
            <person name="Antonio M."/>
            <person name="Oren A."/>
            <person name="Chaudhuri R.R."/>
            <person name="La Ragione R."/>
            <person name="Hildebrand F."/>
            <person name="Pallen M.J."/>
        </authorList>
    </citation>
    <scope>NUCLEOTIDE SEQUENCE</scope>
    <source>
        <strain evidence="2">21143</strain>
    </source>
</reference>
<name>A0A9D1GDB3_9BACT</name>
<evidence type="ECO:0000259" key="1">
    <source>
        <dbReference type="Pfam" id="PF01841"/>
    </source>
</evidence>
<reference evidence="2" key="1">
    <citation type="submission" date="2020-10" db="EMBL/GenBank/DDBJ databases">
        <authorList>
            <person name="Gilroy R."/>
        </authorList>
    </citation>
    <scope>NUCLEOTIDE SEQUENCE</scope>
    <source>
        <strain evidence="2">21143</strain>
    </source>
</reference>
<accession>A0A9D1GDB3</accession>
<gene>
    <name evidence="2" type="ORF">IAD06_03130</name>
</gene>
<dbReference type="SUPFAM" id="SSF54001">
    <property type="entry name" value="Cysteine proteinases"/>
    <property type="match status" value="1"/>
</dbReference>
<dbReference type="Proteomes" id="UP000886722">
    <property type="component" value="Unassembled WGS sequence"/>
</dbReference>
<dbReference type="InterPro" id="IPR002931">
    <property type="entry name" value="Transglutaminase-like"/>
</dbReference>
<dbReference type="InterPro" id="IPR038765">
    <property type="entry name" value="Papain-like_cys_pep_sf"/>
</dbReference>
<evidence type="ECO:0000313" key="2">
    <source>
        <dbReference type="EMBL" id="HIT39020.1"/>
    </source>
</evidence>
<protein>
    <submittedName>
        <fullName evidence="2">Transglutaminase domain-containing protein</fullName>
    </submittedName>
</protein>
<feature type="domain" description="Transglutaminase-like" evidence="1">
    <location>
        <begin position="222"/>
        <end position="281"/>
    </location>
</feature>
<dbReference type="PANTHER" id="PTHR35532:SF5">
    <property type="entry name" value="CARBOHYDRATE-BINDING DOMAIN-CONTAINING PROTEIN"/>
    <property type="match status" value="1"/>
</dbReference>
<evidence type="ECO:0000313" key="3">
    <source>
        <dbReference type="Proteomes" id="UP000886722"/>
    </source>
</evidence>
<comment type="caution">
    <text evidence="2">The sequence shown here is derived from an EMBL/GenBank/DDBJ whole genome shotgun (WGS) entry which is preliminary data.</text>
</comment>
<organism evidence="2 3">
    <name type="scientific">Candidatus Caccoplasma intestinavium</name>
    <dbReference type="NCBI Taxonomy" id="2840716"/>
    <lineage>
        <taxon>Bacteria</taxon>
        <taxon>Pseudomonadati</taxon>
        <taxon>Bacteroidota</taxon>
        <taxon>Bacteroidia</taxon>
        <taxon>Bacteroidales</taxon>
        <taxon>Bacteroidaceae</taxon>
        <taxon>Bacteroidaceae incertae sedis</taxon>
        <taxon>Candidatus Caccoplasma</taxon>
    </lineage>
</organism>
<sequence length="647" mass="76163">MSISRCIFSILLLMQILWSCNVLEAPVLPNDEVEKVLDFYANDSLKRVAAEFLIENMPGKFGYRDKQIERYDTIFSLYERLYRSGNSESDPALVEQCWWNLLHKYGRLQPLYLGRQYDTETVSAEFLIEEIETAFEAWQTVPDFISRDFDLFCRYVLPYRIGNEPLEPYRKRHFEQFRRIRDSLIINDDRLIKELYHEFDRVRKYKNSRLMWGYPISLPRSKVEQARRGSCRHMSEYYVLTLRACGIPATIDYVNHWGNRSQGHEWVVVLKDSGQFLPFDALDRKRYFFTYKPAKIFRQTFEIQDVNENAAEYVPGYLLASDRIDVSHLYFPTFDVDVAGDPEVTDRYRSFPYGVICVFDNKEWQPVDYGQVSEGKFYFKNMIGDVCYMAGYYDESTFVPATPPFILDKEGRIEYIRSDTSGFVDMHLTRKYPKFTRITSFSKALLGATVEVSDNPDFSDSEIVMTVLDRDAQDIVDSILNVTRPYRYVRMKFDDNREGNLAEIVFYGRKQGTEEEQVLNGFAFGVPENEIETGWEQAVDGDYSTYFRKDKKVEGYVALDLGERNDHTLTRIRYVPRSDTNFIIPGNHYRLEYWDGFSWQCVGEKTATDYYLDFQKVPAGKLYILHNLSGGAEERIFIYKNGIQQWW</sequence>
<dbReference type="Pfam" id="PF01841">
    <property type="entry name" value="Transglut_core"/>
    <property type="match status" value="1"/>
</dbReference>
<dbReference type="AlphaFoldDB" id="A0A9D1GDB3"/>